<evidence type="ECO:0000313" key="8">
    <source>
        <dbReference type="Proteomes" id="UP000810207"/>
    </source>
</evidence>
<gene>
    <name evidence="7" type="ORF">J2Z28_004171</name>
</gene>
<dbReference type="PRINTS" id="PR00419">
    <property type="entry name" value="ADXRDTASE"/>
</dbReference>
<dbReference type="NCBIfam" id="TIGR02734">
    <property type="entry name" value="crtI_fam"/>
    <property type="match status" value="1"/>
</dbReference>
<dbReference type="SUPFAM" id="SSF51905">
    <property type="entry name" value="FAD/NAD(P)-binding domain"/>
    <property type="match status" value="1"/>
</dbReference>
<evidence type="ECO:0000256" key="1">
    <source>
        <dbReference type="ARBA" id="ARBA00004829"/>
    </source>
</evidence>
<protein>
    <submittedName>
        <fullName evidence="7">Phytoene desaturase</fullName>
        <ecNumber evidence="7">1.3.99.26</ecNumber>
        <ecNumber evidence="7">1.3.99.28</ecNumber>
        <ecNumber evidence="7">1.3.99.29</ecNumber>
        <ecNumber evidence="7">1.3.99.31</ecNumber>
    </submittedName>
</protein>
<comment type="caution">
    <text evidence="7">The sequence shown here is derived from an EMBL/GenBank/DDBJ whole genome shotgun (WGS) entry which is preliminary data.</text>
</comment>
<evidence type="ECO:0000313" key="7">
    <source>
        <dbReference type="EMBL" id="MBP2247508.1"/>
    </source>
</evidence>
<organism evidence="7 8">
    <name type="scientific">Paenibacillus xylanexedens</name>
    <dbReference type="NCBI Taxonomy" id="528191"/>
    <lineage>
        <taxon>Bacteria</taxon>
        <taxon>Bacillati</taxon>
        <taxon>Bacillota</taxon>
        <taxon>Bacilli</taxon>
        <taxon>Bacillales</taxon>
        <taxon>Paenibacillaceae</taxon>
        <taxon>Paenibacillus</taxon>
    </lineage>
</organism>
<feature type="domain" description="Amine oxidase" evidence="6">
    <location>
        <begin position="21"/>
        <end position="494"/>
    </location>
</feature>
<comment type="similarity">
    <text evidence="4">Belongs to the carotenoid/retinoid oxidoreductase family. CrtN subfamily.</text>
</comment>
<keyword evidence="8" id="KW-1185">Reference proteome</keyword>
<evidence type="ECO:0000259" key="6">
    <source>
        <dbReference type="Pfam" id="PF01593"/>
    </source>
</evidence>
<evidence type="ECO:0000256" key="2">
    <source>
        <dbReference type="ARBA" id="ARBA00022746"/>
    </source>
</evidence>
<comment type="pathway">
    <text evidence="1 5">Carotenoid biosynthesis.</text>
</comment>
<dbReference type="EMBL" id="JAGIKV010000016">
    <property type="protein sequence ID" value="MBP2247508.1"/>
    <property type="molecule type" value="Genomic_DNA"/>
</dbReference>
<dbReference type="Pfam" id="PF01593">
    <property type="entry name" value="Amino_oxidase"/>
    <property type="match status" value="1"/>
</dbReference>
<dbReference type="Gene3D" id="3.50.50.60">
    <property type="entry name" value="FAD/NAD(P)-binding domain"/>
    <property type="match status" value="2"/>
</dbReference>
<evidence type="ECO:0000256" key="3">
    <source>
        <dbReference type="ARBA" id="ARBA00023002"/>
    </source>
</evidence>
<dbReference type="EC" id="1.3.99.29" evidence="7"/>
<proteinExistence type="inferred from homology"/>
<reference evidence="7 8" key="1">
    <citation type="submission" date="2021-03" db="EMBL/GenBank/DDBJ databases">
        <title>Genomic Encyclopedia of Type Strains, Phase IV (KMG-IV): sequencing the most valuable type-strain genomes for metagenomic binning, comparative biology and taxonomic classification.</title>
        <authorList>
            <person name="Goeker M."/>
        </authorList>
    </citation>
    <scope>NUCLEOTIDE SEQUENCE [LARGE SCALE GENOMIC DNA]</scope>
    <source>
        <strain evidence="7 8">DSM 21292</strain>
    </source>
</reference>
<dbReference type="PANTHER" id="PTHR43734">
    <property type="entry name" value="PHYTOENE DESATURASE"/>
    <property type="match status" value="1"/>
</dbReference>
<sequence length="519" mass="58806">MSGMIPNQQRKRAAVIGAGPGGLAAAMLLSGQGYEVDVYEKQPVIGGRSARLELGEYRFDRGATFLMMPQLIEEMFDVVGRKLSDYVDMKELTPLYALNFGDKVFKPSRNREDTAAQIKELFPGNEDNYLRFMQEEEVKFGKVMPLLRRPFGKLTDYLRKDAVTALPKLDVHNTVYGILSRYFTDERLRWAFTFQSKYLGMSAWDCPGTFTILSFIEHHYGLFHPIGGVNRIFQAMADVVEEYGGRIHTSTPVKQVIVRNGRAEGVLLENGERIEADHVVVNADFAHAVNHLFEPGVLKKYTPEKMKRKKYSCSTAMLYLGVDGDVDLPHHSIYFPEDYRLNVDEITKHKMLSADPSLYIHNPSRLDSTLAPEGKSALYVLMPTPNLTADIDWEAERENVQEAMMKRMEGIPELADIRSRIEECMLFTPLDWETELDVYRGATFNMAHNLGQMMYLRPHNQFEELKSVWLVGGGTHPGSGLPTIFESARISVRLIQEEDARTRSKPSSYVKTAEAGGHS</sequence>
<dbReference type="EC" id="1.3.99.31" evidence="7"/>
<keyword evidence="2 5" id="KW-0125">Carotenoid biosynthesis</keyword>
<name>A0ABS4RX84_PAEXY</name>
<dbReference type="InterPro" id="IPR014105">
    <property type="entry name" value="Carotenoid/retinoid_OxRdtase"/>
</dbReference>
<evidence type="ECO:0000256" key="4">
    <source>
        <dbReference type="ARBA" id="ARBA00038322"/>
    </source>
</evidence>
<dbReference type="InterPro" id="IPR036188">
    <property type="entry name" value="FAD/NAD-bd_sf"/>
</dbReference>
<accession>A0ABS4RX84</accession>
<dbReference type="GO" id="GO:0016491">
    <property type="term" value="F:oxidoreductase activity"/>
    <property type="evidence" value="ECO:0007669"/>
    <property type="project" value="UniProtKB-KW"/>
</dbReference>
<dbReference type="PANTHER" id="PTHR43734:SF1">
    <property type="entry name" value="PHYTOENE DESATURASE"/>
    <property type="match status" value="1"/>
</dbReference>
<evidence type="ECO:0000256" key="5">
    <source>
        <dbReference type="RuleBase" id="RU362075"/>
    </source>
</evidence>
<dbReference type="EC" id="1.3.99.28" evidence="7"/>
<keyword evidence="3 5" id="KW-0560">Oxidoreductase</keyword>
<dbReference type="EC" id="1.3.99.26" evidence="7"/>
<dbReference type="InterPro" id="IPR002937">
    <property type="entry name" value="Amino_oxidase"/>
</dbReference>
<dbReference type="Proteomes" id="UP000810207">
    <property type="component" value="Unassembled WGS sequence"/>
</dbReference>